<accession>A0A2H4SIX7</accession>
<dbReference type="VEuPathDB" id="FungiDB:CCM_09133"/>
<feature type="region of interest" description="Disordered" evidence="1">
    <location>
        <begin position="58"/>
        <end position="111"/>
    </location>
</feature>
<evidence type="ECO:0000313" key="3">
    <source>
        <dbReference type="Proteomes" id="UP000323067"/>
    </source>
</evidence>
<evidence type="ECO:0008006" key="4">
    <source>
        <dbReference type="Google" id="ProtNLM"/>
    </source>
</evidence>
<evidence type="ECO:0000313" key="2">
    <source>
        <dbReference type="EMBL" id="ATY63068.1"/>
    </source>
</evidence>
<dbReference type="CDD" id="cd09917">
    <property type="entry name" value="F-box_SF"/>
    <property type="match status" value="1"/>
</dbReference>
<dbReference type="AlphaFoldDB" id="A0A2H4SIX7"/>
<protein>
    <recommendedName>
        <fullName evidence="4">F-box domain-containing protein</fullName>
    </recommendedName>
</protein>
<sequence>MGQRFHLVAPRAKFSLSSGGKLGEILFDGSAQVLVSLLTVPVRPSTPRLINSRLATQLQRGGDGTPSTDLAEDSSANRLAKRKQHQRTASVVDSPPRKRAKPQGDNIAQTDQPVKFSALPVEVHQLIFAHIELVDDVVCLGTTSRYFWAVSQEYIHNFYTGFLGRWAGKNIVCVGEDVEAGDYPPKLFSETEREELWQTSTNKMYTEDYPDGVQFPPVQFTLHHFSYPNVSYIEKDVNFLSKSLNLLARCSARGGYVDVVCLIGSAFLVEESDYWPQDERWVLRNLTTKEFVRAEAVALKPEYIHGPKIDVLGFGEVVMSRICWSSSSSASMSYKGNITRGVWAGHCFDITTLSRHAQETRGKGWKDVSKEVMEEVAGIWEREYGSDWREQICNRRHQSYGNQ</sequence>
<dbReference type="EMBL" id="CP023324">
    <property type="protein sequence ID" value="ATY63068.1"/>
    <property type="molecule type" value="Genomic_DNA"/>
</dbReference>
<reference evidence="2 3" key="1">
    <citation type="journal article" date="2017" name="BMC Genomics">
        <title>Chromosome level assembly and secondary metabolite potential of the parasitic fungus Cordyceps militaris.</title>
        <authorList>
            <person name="Kramer G.J."/>
            <person name="Nodwell J.R."/>
        </authorList>
    </citation>
    <scope>NUCLEOTIDE SEQUENCE [LARGE SCALE GENOMIC DNA]</scope>
    <source>
        <strain evidence="2 3">ATCC 34164</strain>
    </source>
</reference>
<evidence type="ECO:0000256" key="1">
    <source>
        <dbReference type="SAM" id="MobiDB-lite"/>
    </source>
</evidence>
<organism evidence="2 3">
    <name type="scientific">Cordyceps militaris</name>
    <name type="common">Caterpillar fungus</name>
    <name type="synonym">Clavaria militaris</name>
    <dbReference type="NCBI Taxonomy" id="73501"/>
    <lineage>
        <taxon>Eukaryota</taxon>
        <taxon>Fungi</taxon>
        <taxon>Dikarya</taxon>
        <taxon>Ascomycota</taxon>
        <taxon>Pezizomycotina</taxon>
        <taxon>Sordariomycetes</taxon>
        <taxon>Hypocreomycetidae</taxon>
        <taxon>Hypocreales</taxon>
        <taxon>Cordycipitaceae</taxon>
        <taxon>Cordyceps</taxon>
    </lineage>
</organism>
<name>A0A2H4SIX7_CORMI</name>
<dbReference type="OrthoDB" id="2588098at2759"/>
<proteinExistence type="predicted"/>
<gene>
    <name evidence="2" type="ORF">A9K55_009335</name>
</gene>
<dbReference type="VEuPathDB" id="FungiDB:A9K55_009335"/>
<dbReference type="Proteomes" id="UP000323067">
    <property type="component" value="Chromosome vii"/>
</dbReference>